<dbReference type="KEGG" id="sro:Sros_3298"/>
<keyword evidence="3" id="KW-1185">Reference proteome</keyword>
<dbReference type="SUPFAM" id="SSF51338">
    <property type="entry name" value="Composite domain of metallo-dependent hydrolases"/>
    <property type="match status" value="1"/>
</dbReference>
<dbReference type="PANTHER" id="PTHR11647">
    <property type="entry name" value="HYDRANTOINASE/DIHYDROPYRIMIDINASE FAMILY MEMBER"/>
    <property type="match status" value="1"/>
</dbReference>
<gene>
    <name evidence="2" type="ordered locus">Sros_3298</name>
</gene>
<evidence type="ECO:0000313" key="3">
    <source>
        <dbReference type="Proteomes" id="UP000002029"/>
    </source>
</evidence>
<dbReference type="Proteomes" id="UP000002029">
    <property type="component" value="Chromosome"/>
</dbReference>
<keyword evidence="2" id="KW-0378">Hydrolase</keyword>
<proteinExistence type="predicted"/>
<dbReference type="InterPro" id="IPR013108">
    <property type="entry name" value="Amidohydro_3"/>
</dbReference>
<sequence length="548" mass="58152">MRIPSGAVERGARMPSTLIIRGGTVYDGTGAPGRSADVAVEGDRILGVGSIPDSEGAMVLDAAGCAVAPGFINVLSHAYLALQQDPRGLSDLYQGVTTEVFGEGVSLGPVAGRMLESVPVGKVEADGTRLGWPRLADFLGDLSSAGVAPNIASFVGSHNLRMLGAGNDNRPLTRAELDAAAALLDEELSDGALGVGSALIYPPESYSSTEELIALTRVLSRHDALYISHIRSEGDRLVEGIEEILRIGREAGTRVEVYHLKAAGRDNWHKMALAIDLIDAARASGQPVTADVYPYEAGSTSLGAVIPPPFHAGGQGRLLERLRDRGVREEMKTAIRRPSVEWENLYLAAGGPEQVLLLSNAADGSLTAGLTLAQAAARAGADDPLDLLLDLVEGDPEMMAAYFIGHQDNIRMALRRPWVSICSDSESVPAEPPFTDLPVHPRAYGSFARILSRYVREEGLLSVEEAVRRMTSLPADTLRLAGRGRIAPGAYADLVVFDPETVHDHATYERPHQYATGVRHVVVNGIAALRDGTPTGALPGRALRRGQG</sequence>
<dbReference type="EC" id="3.5.1.81" evidence="2"/>
<protein>
    <submittedName>
        <fullName evidence="2">N-acyl-D-amino-acid deacylase</fullName>
        <ecNumber evidence="2">3.5.1.81</ecNumber>
    </submittedName>
</protein>
<dbReference type="HOGENOM" id="CLU_016107_2_1_11"/>
<dbReference type="eggNOG" id="COG3653">
    <property type="taxonomic scope" value="Bacteria"/>
</dbReference>
<dbReference type="Gene3D" id="2.30.40.10">
    <property type="entry name" value="Urease, subunit C, domain 1"/>
    <property type="match status" value="1"/>
</dbReference>
<dbReference type="InterPro" id="IPR023100">
    <property type="entry name" value="D-aminoacylase_insert_dom_sf"/>
</dbReference>
<dbReference type="AlphaFoldDB" id="D2BDE8"/>
<dbReference type="GO" id="GO:0047420">
    <property type="term" value="F:N-acyl-D-amino-acid deacylase activity"/>
    <property type="evidence" value="ECO:0007669"/>
    <property type="project" value="UniProtKB-EC"/>
</dbReference>
<dbReference type="PANTHER" id="PTHR11647:SF1">
    <property type="entry name" value="COLLAPSIN RESPONSE MEDIATOR PROTEIN"/>
    <property type="match status" value="1"/>
</dbReference>
<dbReference type="Pfam" id="PF07969">
    <property type="entry name" value="Amidohydro_3"/>
    <property type="match status" value="1"/>
</dbReference>
<dbReference type="InterPro" id="IPR050378">
    <property type="entry name" value="Metallo-dep_Hydrolases_sf"/>
</dbReference>
<dbReference type="EMBL" id="CP001814">
    <property type="protein sequence ID" value="ACZ86237.1"/>
    <property type="molecule type" value="Genomic_DNA"/>
</dbReference>
<dbReference type="InterPro" id="IPR011059">
    <property type="entry name" value="Metal-dep_hydrolase_composite"/>
</dbReference>
<evidence type="ECO:0000313" key="2">
    <source>
        <dbReference type="EMBL" id="ACZ86237.1"/>
    </source>
</evidence>
<evidence type="ECO:0000259" key="1">
    <source>
        <dbReference type="Pfam" id="PF07969"/>
    </source>
</evidence>
<dbReference type="Gene3D" id="3.30.1490.130">
    <property type="entry name" value="D-aminoacylase. Domain 3"/>
    <property type="match status" value="1"/>
</dbReference>
<feature type="domain" description="Amidohydrolase 3" evidence="1">
    <location>
        <begin position="438"/>
        <end position="525"/>
    </location>
</feature>
<reference evidence="2 3" key="1">
    <citation type="journal article" date="2010" name="Stand. Genomic Sci.">
        <title>Complete genome sequence of Streptosporangium roseum type strain (NI 9100).</title>
        <authorList>
            <person name="Nolan M."/>
            <person name="Sikorski J."/>
            <person name="Jando M."/>
            <person name="Lucas S."/>
            <person name="Lapidus A."/>
            <person name="Glavina Del Rio T."/>
            <person name="Chen F."/>
            <person name="Tice H."/>
            <person name="Pitluck S."/>
            <person name="Cheng J.F."/>
            <person name="Chertkov O."/>
            <person name="Sims D."/>
            <person name="Meincke L."/>
            <person name="Brettin T."/>
            <person name="Han C."/>
            <person name="Detter J.C."/>
            <person name="Bruce D."/>
            <person name="Goodwin L."/>
            <person name="Land M."/>
            <person name="Hauser L."/>
            <person name="Chang Y.J."/>
            <person name="Jeffries C.D."/>
            <person name="Ivanova N."/>
            <person name="Mavromatis K."/>
            <person name="Mikhailova N."/>
            <person name="Chen A."/>
            <person name="Palaniappan K."/>
            <person name="Chain P."/>
            <person name="Rohde M."/>
            <person name="Goker M."/>
            <person name="Bristow J."/>
            <person name="Eisen J.A."/>
            <person name="Markowitz V."/>
            <person name="Hugenholtz P."/>
            <person name="Kyrpides N.C."/>
            <person name="Klenk H.P."/>
        </authorList>
    </citation>
    <scope>NUCLEOTIDE SEQUENCE [LARGE SCALE GENOMIC DNA]</scope>
    <source>
        <strain evidence="3">ATCC 12428 / DSM 43021 / JCM 3005 / NI 9100</strain>
    </source>
</reference>
<dbReference type="Gene3D" id="3.20.20.140">
    <property type="entry name" value="Metal-dependent hydrolases"/>
    <property type="match status" value="1"/>
</dbReference>
<dbReference type="STRING" id="479432.Sros_3298"/>
<dbReference type="InterPro" id="IPR032466">
    <property type="entry name" value="Metal_Hydrolase"/>
</dbReference>
<organism evidence="2 3">
    <name type="scientific">Streptosporangium roseum (strain ATCC 12428 / DSM 43021 / JCM 3005 / KCTC 9067 / NCIMB 10171 / NRRL 2505 / NI 9100)</name>
    <dbReference type="NCBI Taxonomy" id="479432"/>
    <lineage>
        <taxon>Bacteria</taxon>
        <taxon>Bacillati</taxon>
        <taxon>Actinomycetota</taxon>
        <taxon>Actinomycetes</taxon>
        <taxon>Streptosporangiales</taxon>
        <taxon>Streptosporangiaceae</taxon>
        <taxon>Streptosporangium</taxon>
    </lineage>
</organism>
<accession>D2BDE8</accession>
<dbReference type="SUPFAM" id="SSF51556">
    <property type="entry name" value="Metallo-dependent hydrolases"/>
    <property type="match status" value="1"/>
</dbReference>
<name>D2BDE8_STRRD</name>
<dbReference type="GO" id="GO:0016812">
    <property type="term" value="F:hydrolase activity, acting on carbon-nitrogen (but not peptide) bonds, in cyclic amides"/>
    <property type="evidence" value="ECO:0007669"/>
    <property type="project" value="TreeGrafter"/>
</dbReference>
<dbReference type="CDD" id="cd01297">
    <property type="entry name" value="D-aminoacylase"/>
    <property type="match status" value="1"/>
</dbReference>
<dbReference type="GO" id="GO:0005829">
    <property type="term" value="C:cytosol"/>
    <property type="evidence" value="ECO:0007669"/>
    <property type="project" value="TreeGrafter"/>
</dbReference>